<dbReference type="Pfam" id="PF00034">
    <property type="entry name" value="Cytochrom_C"/>
    <property type="match status" value="1"/>
</dbReference>
<dbReference type="InterPro" id="IPR036909">
    <property type="entry name" value="Cyt_c-like_dom_sf"/>
</dbReference>
<keyword evidence="1 4" id="KW-0349">Heme</keyword>
<dbReference type="SUPFAM" id="SSF46626">
    <property type="entry name" value="Cytochrome c"/>
    <property type="match status" value="1"/>
</dbReference>
<reference evidence="9" key="1">
    <citation type="submission" date="2014-09" db="EMBL/GenBank/DDBJ databases">
        <authorList>
            <person name="Illeghems K.G."/>
        </authorList>
    </citation>
    <scope>NUCLEOTIDE SEQUENCE [LARGE SCALE GENOMIC DNA]</scope>
    <source>
        <strain evidence="9">LMG 23848T</strain>
    </source>
</reference>
<sequence>MKKTILAVLAATAGLSGLAGNAHAAADGAQLFSTHCAMCHQSTGDGVPGQFPPLKGRINQIAATPEGKNYVMHVLLNGLAGSLKAGNTSYMGYMPSMAAMSDEDIAALLTYVSTLSGDASAPAFTADEVKSARATPLQPGQVLEERNTLNTAHPLP</sequence>
<dbReference type="OrthoDB" id="70223at2"/>
<keyword evidence="2 4" id="KW-0479">Metal-binding</keyword>
<feature type="domain" description="Cytochrome c" evidence="6">
    <location>
        <begin position="23"/>
        <end position="116"/>
    </location>
</feature>
<feature type="signal peptide" evidence="5">
    <location>
        <begin position="1"/>
        <end position="24"/>
    </location>
</feature>
<organism evidence="7 9">
    <name type="scientific">Acetobacter ghanensis</name>
    <dbReference type="NCBI Taxonomy" id="431306"/>
    <lineage>
        <taxon>Bacteria</taxon>
        <taxon>Pseudomonadati</taxon>
        <taxon>Pseudomonadota</taxon>
        <taxon>Alphaproteobacteria</taxon>
        <taxon>Acetobacterales</taxon>
        <taxon>Acetobacteraceae</taxon>
        <taxon>Acetobacter</taxon>
    </lineage>
</organism>
<dbReference type="Gene3D" id="1.10.760.10">
    <property type="entry name" value="Cytochrome c-like domain"/>
    <property type="match status" value="1"/>
</dbReference>
<dbReference type="PANTHER" id="PTHR35008:SF8">
    <property type="entry name" value="ALCOHOL DEHYDROGENASE CYTOCHROME C SUBUNIT"/>
    <property type="match status" value="1"/>
</dbReference>
<dbReference type="GO" id="GO:0020037">
    <property type="term" value="F:heme binding"/>
    <property type="evidence" value="ECO:0007669"/>
    <property type="project" value="InterPro"/>
</dbReference>
<keyword evidence="5" id="KW-0732">Signal</keyword>
<dbReference type="Proteomes" id="UP000068250">
    <property type="component" value="Chromosome I"/>
</dbReference>
<evidence type="ECO:0000313" key="10">
    <source>
        <dbReference type="Proteomes" id="UP000657200"/>
    </source>
</evidence>
<dbReference type="AlphaFoldDB" id="A0A0U5BMA6"/>
<keyword evidence="3 4" id="KW-0408">Iron</keyword>
<evidence type="ECO:0000256" key="2">
    <source>
        <dbReference type="ARBA" id="ARBA00022723"/>
    </source>
</evidence>
<dbReference type="PATRIC" id="fig|431306.5.peg.2439"/>
<evidence type="ECO:0000256" key="1">
    <source>
        <dbReference type="ARBA" id="ARBA00022617"/>
    </source>
</evidence>
<dbReference type="EMBL" id="WOTE01000002">
    <property type="protein sequence ID" value="NHO38966.1"/>
    <property type="molecule type" value="Genomic_DNA"/>
</dbReference>
<dbReference type="GO" id="GO:0009055">
    <property type="term" value="F:electron transfer activity"/>
    <property type="evidence" value="ECO:0007669"/>
    <property type="project" value="InterPro"/>
</dbReference>
<evidence type="ECO:0000313" key="9">
    <source>
        <dbReference type="Proteomes" id="UP000068250"/>
    </source>
</evidence>
<evidence type="ECO:0000313" key="8">
    <source>
        <dbReference type="EMBL" id="NHO38966.1"/>
    </source>
</evidence>
<dbReference type="Proteomes" id="UP000657200">
    <property type="component" value="Unassembled WGS sequence"/>
</dbReference>
<evidence type="ECO:0000256" key="5">
    <source>
        <dbReference type="SAM" id="SignalP"/>
    </source>
</evidence>
<evidence type="ECO:0000313" key="7">
    <source>
        <dbReference type="EMBL" id="CEF57051.1"/>
    </source>
</evidence>
<reference evidence="8 10" key="3">
    <citation type="journal article" date="2020" name="Int. J. Syst. Evol. Microbiol.">
        <title>Novel acetic acid bacteria from cider fermentations: Acetobacter conturbans sp. nov. and Acetobacter fallax sp. nov.</title>
        <authorList>
            <person name="Sombolestani A.S."/>
            <person name="Cleenwerck I."/>
            <person name="Cnockaert M."/>
            <person name="Borremans W."/>
            <person name="Wieme A.D."/>
            <person name="De Vuyst L."/>
            <person name="Vandamme P."/>
        </authorList>
    </citation>
    <scope>NUCLEOTIDE SEQUENCE [LARGE SCALE GENOMIC DNA]</scope>
    <source>
        <strain evidence="8 10">LMG 23848</strain>
    </source>
</reference>
<dbReference type="STRING" id="431306.AGA_2362"/>
<name>A0A0U5BMA6_9PROT</name>
<evidence type="ECO:0000259" key="6">
    <source>
        <dbReference type="PROSITE" id="PS51007"/>
    </source>
</evidence>
<protein>
    <submittedName>
        <fullName evidence="8">C-type cytochrome</fullName>
    </submittedName>
    <submittedName>
        <fullName evidence="7">Cytochrome c class I</fullName>
    </submittedName>
</protein>
<evidence type="ECO:0000256" key="3">
    <source>
        <dbReference type="ARBA" id="ARBA00023004"/>
    </source>
</evidence>
<feature type="chain" id="PRO_5006855341" evidence="5">
    <location>
        <begin position="25"/>
        <end position="156"/>
    </location>
</feature>
<dbReference type="InterPro" id="IPR009056">
    <property type="entry name" value="Cyt_c-like_dom"/>
</dbReference>
<dbReference type="InterPro" id="IPR051459">
    <property type="entry name" value="Cytochrome_c-type_DH"/>
</dbReference>
<reference evidence="7" key="2">
    <citation type="submission" date="2014-09" db="EMBL/GenBank/DDBJ databases">
        <authorList>
            <person name="Magalhaes I.L.F."/>
            <person name="Oliveira U."/>
            <person name="Santos F.R."/>
            <person name="Vidigal T.H.D.A."/>
            <person name="Brescovit A.D."/>
            <person name="Santos A.J."/>
        </authorList>
    </citation>
    <scope>NUCLEOTIDE SEQUENCE</scope>
    <source>
        <strain evidence="7">LMG 23848T</strain>
    </source>
</reference>
<gene>
    <name evidence="7" type="primary">cycA</name>
    <name evidence="7" type="ORF">AGA_2362</name>
    <name evidence="8" type="ORF">GOB80_04550</name>
</gene>
<evidence type="ECO:0000256" key="4">
    <source>
        <dbReference type="PROSITE-ProRule" id="PRU00433"/>
    </source>
</evidence>
<proteinExistence type="predicted"/>
<dbReference type="GO" id="GO:0046872">
    <property type="term" value="F:metal ion binding"/>
    <property type="evidence" value="ECO:0007669"/>
    <property type="project" value="UniProtKB-KW"/>
</dbReference>
<keyword evidence="10" id="KW-1185">Reference proteome</keyword>
<dbReference type="EMBL" id="LN609302">
    <property type="protein sequence ID" value="CEF57051.1"/>
    <property type="molecule type" value="Genomic_DNA"/>
</dbReference>
<dbReference type="PROSITE" id="PS51007">
    <property type="entry name" value="CYTC"/>
    <property type="match status" value="1"/>
</dbReference>
<dbReference type="RefSeq" id="WP_059024349.1">
    <property type="nucleotide sequence ID" value="NZ_JBNZCO010000002.1"/>
</dbReference>
<dbReference type="PANTHER" id="PTHR35008">
    <property type="entry name" value="BLL4482 PROTEIN-RELATED"/>
    <property type="match status" value="1"/>
</dbReference>
<accession>A0A0U5BMA6</accession>